<feature type="domain" description="Restriction endonuclease type II EcoRII C-terminal" evidence="1">
    <location>
        <begin position="228"/>
        <end position="396"/>
    </location>
</feature>
<protein>
    <submittedName>
        <fullName evidence="2">EcoRII-like protein</fullName>
    </submittedName>
</protein>
<reference evidence="2 3" key="1">
    <citation type="submission" date="2017-08" db="EMBL/GenBank/DDBJ databases">
        <authorList>
            <person name="de Groot N.N."/>
        </authorList>
    </citation>
    <scope>NUCLEOTIDE SEQUENCE [LARGE SCALE GENOMIC DNA]</scope>
    <source>
        <strain evidence="2 3">JC85</strain>
    </source>
</reference>
<organism evidence="2 3">
    <name type="scientific">Rhizobium subbaraonis</name>
    <dbReference type="NCBI Taxonomy" id="908946"/>
    <lineage>
        <taxon>Bacteria</taxon>
        <taxon>Pseudomonadati</taxon>
        <taxon>Pseudomonadota</taxon>
        <taxon>Alphaproteobacteria</taxon>
        <taxon>Hyphomicrobiales</taxon>
        <taxon>Rhizobiaceae</taxon>
        <taxon>Rhizobium/Agrobacterium group</taxon>
        <taxon>Rhizobium</taxon>
    </lineage>
</organism>
<dbReference type="Pfam" id="PF09019">
    <property type="entry name" value="EcoRII-C"/>
    <property type="match status" value="1"/>
</dbReference>
<dbReference type="Proteomes" id="UP000219167">
    <property type="component" value="Unassembled WGS sequence"/>
</dbReference>
<dbReference type="GO" id="GO:0009307">
    <property type="term" value="P:DNA restriction-modification system"/>
    <property type="evidence" value="ECO:0007669"/>
    <property type="project" value="InterPro"/>
</dbReference>
<proteinExistence type="predicted"/>
<name>A0A285UUR4_9HYPH</name>
<dbReference type="InterPro" id="IPR015109">
    <property type="entry name" value="Restrct_endonuc_II_EcoRII_C"/>
</dbReference>
<keyword evidence="3" id="KW-1185">Reference proteome</keyword>
<dbReference type="SUPFAM" id="SSF52980">
    <property type="entry name" value="Restriction endonuclease-like"/>
    <property type="match status" value="1"/>
</dbReference>
<dbReference type="GO" id="GO:0003677">
    <property type="term" value="F:DNA binding"/>
    <property type="evidence" value="ECO:0007669"/>
    <property type="project" value="InterPro"/>
</dbReference>
<sequence>MRRGLLSDLFIGVVAKRLTLVETITPKSNQHEFQGTRPLRRLLGDNDRRGIPTRFIWISGEQEALSEEGFMSWSNVRKGKPRAPEYHLYYSGNAVTELMQPSDMLFLALQRDGSILVVVTPSATIQNQLVWLFALEEQPEFAFTFQEIDGAHSAELDFAARYILDELGIEPEEPEADRLDALIEPFGLEFPKTRIFSELARASMPEVSAADDPDLALIAWMDREEQLFKRLERRIVAARIGDGFRAPGGADVDGFLSFSLSVQNRRKARAGQALENHLEAVFDAQRIRYVRGAETENRNKPDFLFPGQAEYRDPLFPDARLTMLGAKSTLKDRWRQVLSEAVRIPEKHLLTLEPGISENQTDEMQAKQLQLVVPRRLHGTYRLTQQAWLMDMDGFIEVVRSRQDA</sequence>
<dbReference type="GO" id="GO:0009036">
    <property type="term" value="F:type II site-specific deoxyribonuclease activity"/>
    <property type="evidence" value="ECO:0007669"/>
    <property type="project" value="InterPro"/>
</dbReference>
<dbReference type="InterPro" id="IPR011335">
    <property type="entry name" value="Restrct_endonuc-II-like"/>
</dbReference>
<gene>
    <name evidence="2" type="ORF">SAMN05892877_11683</name>
</gene>
<evidence type="ECO:0000259" key="1">
    <source>
        <dbReference type="Pfam" id="PF09019"/>
    </source>
</evidence>
<dbReference type="OrthoDB" id="9797574at2"/>
<evidence type="ECO:0000313" key="3">
    <source>
        <dbReference type="Proteomes" id="UP000219167"/>
    </source>
</evidence>
<dbReference type="EMBL" id="OBQD01000016">
    <property type="protein sequence ID" value="SOC45559.1"/>
    <property type="molecule type" value="Genomic_DNA"/>
</dbReference>
<dbReference type="InterPro" id="IPR038365">
    <property type="entry name" value="EcoRII_C_sf"/>
</dbReference>
<accession>A0A285UUR4</accession>
<evidence type="ECO:0000313" key="2">
    <source>
        <dbReference type="EMBL" id="SOC45559.1"/>
    </source>
</evidence>
<dbReference type="AlphaFoldDB" id="A0A285UUR4"/>
<dbReference type="Gene3D" id="3.40.91.80">
    <property type="match status" value="1"/>
</dbReference>